<dbReference type="STRING" id="266265.Bxe_C0707"/>
<dbReference type="InterPro" id="IPR020845">
    <property type="entry name" value="AMP-binding_CS"/>
</dbReference>
<dbReference type="PROSITE" id="PS00455">
    <property type="entry name" value="AMP_BINDING"/>
    <property type="match status" value="1"/>
</dbReference>
<dbReference type="GO" id="GO:0031956">
    <property type="term" value="F:medium-chain fatty acid-CoA ligase activity"/>
    <property type="evidence" value="ECO:0007669"/>
    <property type="project" value="TreeGrafter"/>
</dbReference>
<gene>
    <name evidence="5" type="ORF">Bxe_C0707</name>
</gene>
<feature type="domain" description="AMP-dependent synthetase/ligase" evidence="3">
    <location>
        <begin position="42"/>
        <end position="392"/>
    </location>
</feature>
<dbReference type="PANTHER" id="PTHR43201">
    <property type="entry name" value="ACYL-COA SYNTHETASE"/>
    <property type="match status" value="1"/>
</dbReference>
<name>Q13GX5_PARXL</name>
<dbReference type="RefSeq" id="WP_011493916.1">
    <property type="nucleotide sequence ID" value="NC_007953.1"/>
</dbReference>
<keyword evidence="2 5" id="KW-0436">Ligase</keyword>
<evidence type="ECO:0000259" key="3">
    <source>
        <dbReference type="Pfam" id="PF00501"/>
    </source>
</evidence>
<dbReference type="Pfam" id="PF13193">
    <property type="entry name" value="AMP-binding_C"/>
    <property type="match status" value="1"/>
</dbReference>
<evidence type="ECO:0000313" key="6">
    <source>
        <dbReference type="Proteomes" id="UP000001817"/>
    </source>
</evidence>
<reference evidence="5 6" key="1">
    <citation type="journal article" date="2006" name="Proc. Natl. Acad. Sci. U.S.A.">
        <title>Burkholderia xenovorans LB400 harbors a multi-replicon, 9.73-Mbp genome shaped for versatility.</title>
        <authorList>
            <person name="Chain P.S."/>
            <person name="Denef V.J."/>
            <person name="Konstantinidis K.T."/>
            <person name="Vergez L.M."/>
            <person name="Agullo L."/>
            <person name="Reyes V.L."/>
            <person name="Hauser L."/>
            <person name="Cordova M."/>
            <person name="Gomez L."/>
            <person name="Gonzalez M."/>
            <person name="Land M."/>
            <person name="Lao V."/>
            <person name="Larimer F."/>
            <person name="LiPuma J.J."/>
            <person name="Mahenthiralingam E."/>
            <person name="Malfatti S.A."/>
            <person name="Marx C.J."/>
            <person name="Parnell J.J."/>
            <person name="Ramette A."/>
            <person name="Richardson P."/>
            <person name="Seeger M."/>
            <person name="Smith D."/>
            <person name="Spilker T."/>
            <person name="Sul W.J."/>
            <person name="Tsoi T.V."/>
            <person name="Ulrich L.E."/>
            <person name="Zhulin I.B."/>
            <person name="Tiedje J.M."/>
        </authorList>
    </citation>
    <scope>NUCLEOTIDE SEQUENCE [LARGE SCALE GENOMIC DNA]</scope>
    <source>
        <strain evidence="5 6">LB400</strain>
    </source>
</reference>
<dbReference type="KEGG" id="bxb:DR64_7660"/>
<dbReference type="SUPFAM" id="SSF56801">
    <property type="entry name" value="Acetyl-CoA synthetase-like"/>
    <property type="match status" value="1"/>
</dbReference>
<protein>
    <submittedName>
        <fullName evidence="5">AMP-dependent synthetase and ligase</fullName>
        <ecNumber evidence="5">6.2.1.3</ecNumber>
    </submittedName>
</protein>
<evidence type="ECO:0000259" key="4">
    <source>
        <dbReference type="Pfam" id="PF13193"/>
    </source>
</evidence>
<evidence type="ECO:0000256" key="2">
    <source>
        <dbReference type="ARBA" id="ARBA00022598"/>
    </source>
</evidence>
<dbReference type="GO" id="GO:0004467">
    <property type="term" value="F:long-chain fatty acid-CoA ligase activity"/>
    <property type="evidence" value="ECO:0007669"/>
    <property type="project" value="UniProtKB-EC"/>
</dbReference>
<dbReference type="eggNOG" id="COG0318">
    <property type="taxonomic scope" value="Bacteria"/>
</dbReference>
<dbReference type="InterPro" id="IPR045851">
    <property type="entry name" value="AMP-bd_C_sf"/>
</dbReference>
<dbReference type="EMBL" id="CP000272">
    <property type="protein sequence ID" value="ABE36664.1"/>
    <property type="molecule type" value="Genomic_DNA"/>
</dbReference>
<dbReference type="EC" id="6.2.1.3" evidence="5"/>
<dbReference type="AlphaFoldDB" id="Q13GX5"/>
<comment type="similarity">
    <text evidence="1">Belongs to the ATP-dependent AMP-binding enzyme family.</text>
</comment>
<feature type="domain" description="AMP-binding enzyme C-terminal" evidence="4">
    <location>
        <begin position="441"/>
        <end position="516"/>
    </location>
</feature>
<evidence type="ECO:0000256" key="1">
    <source>
        <dbReference type="ARBA" id="ARBA00006432"/>
    </source>
</evidence>
<dbReference type="KEGG" id="bxe:Bxe_C0707"/>
<dbReference type="Pfam" id="PF00501">
    <property type="entry name" value="AMP-binding"/>
    <property type="match status" value="1"/>
</dbReference>
<keyword evidence="6" id="KW-1185">Reference proteome</keyword>
<dbReference type="PATRIC" id="fig|266265.5.peg.8547"/>
<evidence type="ECO:0000313" key="5">
    <source>
        <dbReference type="EMBL" id="ABE36664.1"/>
    </source>
</evidence>
<dbReference type="OrthoDB" id="9766486at2"/>
<dbReference type="Proteomes" id="UP000001817">
    <property type="component" value="Chromosome 3"/>
</dbReference>
<organism evidence="5 6">
    <name type="scientific">Paraburkholderia xenovorans (strain LB400)</name>
    <dbReference type="NCBI Taxonomy" id="266265"/>
    <lineage>
        <taxon>Bacteria</taxon>
        <taxon>Pseudomonadati</taxon>
        <taxon>Pseudomonadota</taxon>
        <taxon>Betaproteobacteria</taxon>
        <taxon>Burkholderiales</taxon>
        <taxon>Burkholderiaceae</taxon>
        <taxon>Paraburkholderia</taxon>
    </lineage>
</organism>
<accession>Q13GX5</accession>
<dbReference type="PANTHER" id="PTHR43201:SF5">
    <property type="entry name" value="MEDIUM-CHAIN ACYL-COA LIGASE ACSF2, MITOCHONDRIAL"/>
    <property type="match status" value="1"/>
</dbReference>
<dbReference type="InterPro" id="IPR025110">
    <property type="entry name" value="AMP-bd_C"/>
</dbReference>
<dbReference type="InterPro" id="IPR042099">
    <property type="entry name" value="ANL_N_sf"/>
</dbReference>
<dbReference type="Gene3D" id="3.30.300.30">
    <property type="match status" value="1"/>
</dbReference>
<sequence length="536" mass="58108">MTIETTEAAPRWGTRVVQGIVAGHECKVYEQRPRSVAELLVDAQRWAERDFIVQGARRITGAQHAHAVARVARMLREHGVRTRDPVVLLGYNHIEWLVTFWALQALGATAVLGNAWWSDTETTTVLETVRPTLVISDRARERFGPGDAGFISFSELRPFVEAGEELPLDLTPVDEEWPAWVIFSSGTTGHAKGVVMSHRSVIANIQNVLTLTGRLPSELPPSHRGTVSLVSMPLFHLAGIQISLMSMLSGGKLVFLAGKFDPLEVLRLMERERVRSWGSVPTMVSRVIQHPDFGKYDTSSVSSVQMGGAAVPHALRLEVQQAFPNTRRRVGSMYGLTEAGGVLAAGSGDDLEGKPGCVGKPLPSVEIVIRNPDAQGVGEIAARAPSATSGYLGDPTPIADADGWVLTGDLGRFDDAGYLYIVGRSKDTIIRGGENIASVHVESVLRTHPDVLDVAVVPLPDADLGEEVAAAVVLRHGAAISSEDLRAYASRELGKFEVPSRWWLRHDPLPTNASGKTIKREVIARWPANEATGVMQ</sequence>
<dbReference type="InterPro" id="IPR000873">
    <property type="entry name" value="AMP-dep_synth/lig_dom"/>
</dbReference>
<dbReference type="Gene3D" id="3.40.50.12780">
    <property type="entry name" value="N-terminal domain of ligase-like"/>
    <property type="match status" value="1"/>
</dbReference>
<proteinExistence type="inferred from homology"/>